<evidence type="ECO:0000313" key="2">
    <source>
        <dbReference type="Proteomes" id="UP001060215"/>
    </source>
</evidence>
<accession>A0ACC0GPU7</accession>
<gene>
    <name evidence="1" type="ORF">LOK49_LG08G00365</name>
</gene>
<keyword evidence="1" id="KW-0378">Hydrolase</keyword>
<comment type="caution">
    <text evidence="1">The sequence shown here is derived from an EMBL/GenBank/DDBJ whole genome shotgun (WGS) entry which is preliminary data.</text>
</comment>
<sequence length="238" mass="26028">MSVDINVCLVVPLGVLILMLNMDNKQIEAAIMGAAASIIAVDFNMQVSTYSMLLTGAMENKSLNIFNSKLVLVSPETAIDADYAAILGVIGHEYFNSLKDDPEAISDMMSNISAEDLQNMFQMASSLKGKDSNGLGSDTKSKPAKDWETFAVRGDHAGESSSSHGSFSNSKTTPQSSFLNPTADVQEQMKSQMKHPALWQVFDLCTLAFMPALLYIRCVWTPHVTEIIWLHSISIKLK</sequence>
<protein>
    <submittedName>
        <fullName evidence="1">Puromycin-sensitive aminopeptidase</fullName>
    </submittedName>
</protein>
<keyword evidence="1" id="KW-0645">Protease</keyword>
<dbReference type="EMBL" id="CM045766">
    <property type="protein sequence ID" value="KAI8002121.1"/>
    <property type="molecule type" value="Genomic_DNA"/>
</dbReference>
<organism evidence="1 2">
    <name type="scientific">Camellia lanceoleosa</name>
    <dbReference type="NCBI Taxonomy" id="1840588"/>
    <lineage>
        <taxon>Eukaryota</taxon>
        <taxon>Viridiplantae</taxon>
        <taxon>Streptophyta</taxon>
        <taxon>Embryophyta</taxon>
        <taxon>Tracheophyta</taxon>
        <taxon>Spermatophyta</taxon>
        <taxon>Magnoliopsida</taxon>
        <taxon>eudicotyledons</taxon>
        <taxon>Gunneridae</taxon>
        <taxon>Pentapetalae</taxon>
        <taxon>asterids</taxon>
        <taxon>Ericales</taxon>
        <taxon>Theaceae</taxon>
        <taxon>Camellia</taxon>
    </lineage>
</organism>
<evidence type="ECO:0000313" key="1">
    <source>
        <dbReference type="EMBL" id="KAI8002121.1"/>
    </source>
</evidence>
<proteinExistence type="predicted"/>
<reference evidence="1 2" key="1">
    <citation type="journal article" date="2022" name="Plant J.">
        <title>Chromosome-level genome of Camellia lanceoleosa provides a valuable resource for understanding genome evolution and self-incompatibility.</title>
        <authorList>
            <person name="Gong W."/>
            <person name="Xiao S."/>
            <person name="Wang L."/>
            <person name="Liao Z."/>
            <person name="Chang Y."/>
            <person name="Mo W."/>
            <person name="Hu G."/>
            <person name="Li W."/>
            <person name="Zhao G."/>
            <person name="Zhu H."/>
            <person name="Hu X."/>
            <person name="Ji K."/>
            <person name="Xiang X."/>
            <person name="Song Q."/>
            <person name="Yuan D."/>
            <person name="Jin S."/>
            <person name="Zhang L."/>
        </authorList>
    </citation>
    <scope>NUCLEOTIDE SEQUENCE [LARGE SCALE GENOMIC DNA]</scope>
    <source>
        <strain evidence="1">SQ_2022a</strain>
    </source>
</reference>
<name>A0ACC0GPU7_9ERIC</name>
<keyword evidence="2" id="KW-1185">Reference proteome</keyword>
<dbReference type="Proteomes" id="UP001060215">
    <property type="component" value="Chromosome 9"/>
</dbReference>
<keyword evidence="1" id="KW-0031">Aminopeptidase</keyword>